<dbReference type="RefSeq" id="WP_247421580.1">
    <property type="nucleotide sequence ID" value="NZ_JALLGW010000006.1"/>
</dbReference>
<feature type="transmembrane region" description="Helical" evidence="1">
    <location>
        <begin position="12"/>
        <end position="29"/>
    </location>
</feature>
<feature type="transmembrane region" description="Helical" evidence="1">
    <location>
        <begin position="118"/>
        <end position="139"/>
    </location>
</feature>
<evidence type="ECO:0000313" key="4">
    <source>
        <dbReference type="Proteomes" id="UP001596099"/>
    </source>
</evidence>
<proteinExistence type="predicted"/>
<evidence type="ECO:0000313" key="3">
    <source>
        <dbReference type="EMBL" id="MFC5973833.1"/>
    </source>
</evidence>
<dbReference type="Proteomes" id="UP001596099">
    <property type="component" value="Unassembled WGS sequence"/>
</dbReference>
<dbReference type="Pfam" id="PF07760">
    <property type="entry name" value="DUF1616"/>
    <property type="match status" value="1"/>
</dbReference>
<keyword evidence="1" id="KW-0472">Membrane</keyword>
<feature type="domain" description="DUF1616" evidence="2">
    <location>
        <begin position="34"/>
        <end position="322"/>
    </location>
</feature>
<organism evidence="3 4">
    <name type="scientific">Halomarina salina</name>
    <dbReference type="NCBI Taxonomy" id="1872699"/>
    <lineage>
        <taxon>Archaea</taxon>
        <taxon>Methanobacteriati</taxon>
        <taxon>Methanobacteriota</taxon>
        <taxon>Stenosarchaea group</taxon>
        <taxon>Halobacteria</taxon>
        <taxon>Halobacteriales</taxon>
        <taxon>Natronomonadaceae</taxon>
        <taxon>Halomarina</taxon>
    </lineage>
</organism>
<evidence type="ECO:0000259" key="2">
    <source>
        <dbReference type="Pfam" id="PF07760"/>
    </source>
</evidence>
<accession>A0ABD5RTF1</accession>
<feature type="transmembrane region" description="Helical" evidence="1">
    <location>
        <begin position="41"/>
        <end position="63"/>
    </location>
</feature>
<dbReference type="InterPro" id="IPR011674">
    <property type="entry name" value="DUF1616"/>
</dbReference>
<reference evidence="3 4" key="1">
    <citation type="journal article" date="2019" name="Int. J. Syst. Evol. Microbiol.">
        <title>The Global Catalogue of Microorganisms (GCM) 10K type strain sequencing project: providing services to taxonomists for standard genome sequencing and annotation.</title>
        <authorList>
            <consortium name="The Broad Institute Genomics Platform"/>
            <consortium name="The Broad Institute Genome Sequencing Center for Infectious Disease"/>
            <person name="Wu L."/>
            <person name="Ma J."/>
        </authorList>
    </citation>
    <scope>NUCLEOTIDE SEQUENCE [LARGE SCALE GENOMIC DNA]</scope>
    <source>
        <strain evidence="3 4">CGMCC 1.12543</strain>
    </source>
</reference>
<evidence type="ECO:0000256" key="1">
    <source>
        <dbReference type="SAM" id="Phobius"/>
    </source>
</evidence>
<sequence length="334" mass="35448">MSARRSRASAIPFDLILVLLYLGLVYGLFTSNLLGSPGSTLRILVTLPLLVFAPGYALGAAAFPHAPSGERRGSLLDRVRERPTGIDTTERVALGFGLSLTLLPIVGVLVAFETGPFTADTSIVALSGVAALFTIVAAIRRWRLSAEERYGLPFGVWADSMGRSQEGSGTDVLLSVGLGVSVVLALAAGGFAIASPLDGEQFSTLGAGHINDEGEFVLGPSEELTENITAGETVDSAFLVKNDEERATEYTVVVQIHRVDDQGNTFQSSEINRYRQTIEQGATWINPHQVTPRIQGTNVRIVYLLYAGPVPAGASTANADEYAFHAINVTAGDE</sequence>
<feature type="transmembrane region" description="Helical" evidence="1">
    <location>
        <begin position="92"/>
        <end position="112"/>
    </location>
</feature>
<comment type="caution">
    <text evidence="3">The sequence shown here is derived from an EMBL/GenBank/DDBJ whole genome shotgun (WGS) entry which is preliminary data.</text>
</comment>
<feature type="transmembrane region" description="Helical" evidence="1">
    <location>
        <begin position="172"/>
        <end position="194"/>
    </location>
</feature>
<name>A0ABD5RTF1_9EURY</name>
<keyword evidence="4" id="KW-1185">Reference proteome</keyword>
<dbReference type="AlphaFoldDB" id="A0ABD5RTF1"/>
<dbReference type="EMBL" id="JBHSQH010000008">
    <property type="protein sequence ID" value="MFC5973833.1"/>
    <property type="molecule type" value="Genomic_DNA"/>
</dbReference>
<keyword evidence="1" id="KW-0812">Transmembrane</keyword>
<protein>
    <submittedName>
        <fullName evidence="3">DUF1616 domain-containing protein</fullName>
    </submittedName>
</protein>
<keyword evidence="1" id="KW-1133">Transmembrane helix</keyword>
<gene>
    <name evidence="3" type="ORF">ACFPYI_21125</name>
</gene>